<name>A0AAW9R5P0_9GAMM</name>
<reference evidence="2 3" key="1">
    <citation type="submission" date="2024-02" db="EMBL/GenBank/DDBJ databases">
        <title>A novel Wenzhouxiangellaceae bacterium, isolated from coastal sediments.</title>
        <authorList>
            <person name="Du Z.-J."/>
            <person name="Ye Y.-Q."/>
            <person name="Zhang X.-Y."/>
        </authorList>
    </citation>
    <scope>NUCLEOTIDE SEQUENCE [LARGE SCALE GENOMIC DNA]</scope>
    <source>
        <strain evidence="2 3">CH-27</strain>
    </source>
</reference>
<organism evidence="2 3">
    <name type="scientific">Elongatibacter sediminis</name>
    <dbReference type="NCBI Taxonomy" id="3119006"/>
    <lineage>
        <taxon>Bacteria</taxon>
        <taxon>Pseudomonadati</taxon>
        <taxon>Pseudomonadota</taxon>
        <taxon>Gammaproteobacteria</taxon>
        <taxon>Chromatiales</taxon>
        <taxon>Wenzhouxiangellaceae</taxon>
        <taxon>Elongatibacter</taxon>
    </lineage>
</organism>
<evidence type="ECO:0000313" key="3">
    <source>
        <dbReference type="Proteomes" id="UP001359886"/>
    </source>
</evidence>
<protein>
    <submittedName>
        <fullName evidence="2">CaiB/BaiF CoA-transferase family protein</fullName>
    </submittedName>
</protein>
<evidence type="ECO:0000256" key="1">
    <source>
        <dbReference type="SAM" id="MobiDB-lite"/>
    </source>
</evidence>
<comment type="caution">
    <text evidence="2">The sequence shown here is derived from an EMBL/GenBank/DDBJ whole genome shotgun (WGS) entry which is preliminary data.</text>
</comment>
<dbReference type="GO" id="GO:0003824">
    <property type="term" value="F:catalytic activity"/>
    <property type="evidence" value="ECO:0007669"/>
    <property type="project" value="InterPro"/>
</dbReference>
<dbReference type="RefSeq" id="WP_354694305.1">
    <property type="nucleotide sequence ID" value="NZ_JAZHOG010000003.1"/>
</dbReference>
<dbReference type="EMBL" id="JAZHOG010000003">
    <property type="protein sequence ID" value="MEJ8566984.1"/>
    <property type="molecule type" value="Genomic_DNA"/>
</dbReference>
<proteinExistence type="predicted"/>
<feature type="region of interest" description="Disordered" evidence="1">
    <location>
        <begin position="340"/>
        <end position="367"/>
    </location>
</feature>
<dbReference type="SUPFAM" id="SSF89796">
    <property type="entry name" value="CoA-transferase family III (CaiB/BaiF)"/>
    <property type="match status" value="1"/>
</dbReference>
<dbReference type="PANTHER" id="PTHR48228">
    <property type="entry name" value="SUCCINYL-COA--D-CITRAMALATE COA-TRANSFERASE"/>
    <property type="match status" value="1"/>
</dbReference>
<dbReference type="InterPro" id="IPR003673">
    <property type="entry name" value="CoA-Trfase_fam_III"/>
</dbReference>
<dbReference type="PANTHER" id="PTHR48228:SF5">
    <property type="entry name" value="ALPHA-METHYLACYL-COA RACEMASE"/>
    <property type="match status" value="1"/>
</dbReference>
<dbReference type="Pfam" id="PF02515">
    <property type="entry name" value="CoA_transf_3"/>
    <property type="match status" value="1"/>
</dbReference>
<evidence type="ECO:0000313" key="2">
    <source>
        <dbReference type="EMBL" id="MEJ8566984.1"/>
    </source>
</evidence>
<dbReference type="Gene3D" id="3.40.50.10540">
    <property type="entry name" value="Crotonobetainyl-coa:carnitine coa-transferase, domain 1"/>
    <property type="match status" value="1"/>
</dbReference>
<dbReference type="Proteomes" id="UP001359886">
    <property type="component" value="Unassembled WGS sequence"/>
</dbReference>
<dbReference type="InterPro" id="IPR023606">
    <property type="entry name" value="CoA-Trfase_III_dom_1_sf"/>
</dbReference>
<keyword evidence="3" id="KW-1185">Reference proteome</keyword>
<dbReference type="AlphaFoldDB" id="A0AAW9R5P0"/>
<gene>
    <name evidence="2" type="ORF">V3330_05055</name>
</gene>
<dbReference type="InterPro" id="IPR044855">
    <property type="entry name" value="CoA-Trfase_III_dom3_sf"/>
</dbReference>
<sequence length="393" mass="41913">MHPAPDPAIQTGPLAGLRIIEVAGLGAAPFCGMMLADMGAEVIRIDRPGGGLHGEHDPLTRGRKSVIVDLKRRRGVELLLRLADNAHALFEAFRPGVAERLGFGPDTCLERNPRLVYGRLTGWGQDGPLASTSGHDINYIALSGALHAIGPKGGKPVPPLNLVGDFGGGGMLLAFGLVCALFESQHSGRGQVVDAAMIDGALALMALSFGMQATGHFSGATGADLFSGAAPFYDTYETKDGRHVAVGALEPPFFRQLLEVLDIDPQRFAEAGFRGPDLPMDTSRWPELRRLMQAAFRTRTRDQWQARFDQTDCCVTPVLSLRETADHPHNRARSAVHDVAGIPQNGPAPRFSRTGTGPPLPPPAPGRDTDDVLCEAGMDLHEINELRAAGVIA</sequence>
<dbReference type="InterPro" id="IPR050509">
    <property type="entry name" value="CoA-transferase_III"/>
</dbReference>
<accession>A0AAW9R5P0</accession>
<dbReference type="Gene3D" id="3.30.1540.10">
    <property type="entry name" value="formyl-coa transferase, domain 3"/>
    <property type="match status" value="1"/>
</dbReference>